<dbReference type="GO" id="GO:0006508">
    <property type="term" value="P:proteolysis"/>
    <property type="evidence" value="ECO:0007669"/>
    <property type="project" value="UniProtKB-KW"/>
</dbReference>
<dbReference type="InterPro" id="IPR029058">
    <property type="entry name" value="AB_hydrolase_fold"/>
</dbReference>
<dbReference type="Gene3D" id="3.40.50.1820">
    <property type="entry name" value="alpha/beta hydrolase"/>
    <property type="match status" value="1"/>
</dbReference>
<organism evidence="7 8">
    <name type="scientific">Psilocybe cf. subviscida</name>
    <dbReference type="NCBI Taxonomy" id="2480587"/>
    <lineage>
        <taxon>Eukaryota</taxon>
        <taxon>Fungi</taxon>
        <taxon>Dikarya</taxon>
        <taxon>Basidiomycota</taxon>
        <taxon>Agaricomycotina</taxon>
        <taxon>Agaricomycetes</taxon>
        <taxon>Agaricomycetidae</taxon>
        <taxon>Agaricales</taxon>
        <taxon>Agaricineae</taxon>
        <taxon>Strophariaceae</taxon>
        <taxon>Psilocybe</taxon>
    </lineage>
</organism>
<keyword evidence="2 6" id="KW-0121">Carboxypeptidase</keyword>
<keyword evidence="3 6" id="KW-0645">Protease</keyword>
<dbReference type="EC" id="3.4.16.-" evidence="6"/>
<dbReference type="PRINTS" id="PR00724">
    <property type="entry name" value="CRBOXYPTASEC"/>
</dbReference>
<evidence type="ECO:0000256" key="4">
    <source>
        <dbReference type="ARBA" id="ARBA00022801"/>
    </source>
</evidence>
<dbReference type="InterPro" id="IPR001563">
    <property type="entry name" value="Peptidase_S10"/>
</dbReference>
<reference evidence="7 8" key="1">
    <citation type="journal article" date="2020" name="ISME J.">
        <title>Uncovering the hidden diversity of litter-decomposition mechanisms in mushroom-forming fungi.</title>
        <authorList>
            <person name="Floudas D."/>
            <person name="Bentzer J."/>
            <person name="Ahren D."/>
            <person name="Johansson T."/>
            <person name="Persson P."/>
            <person name="Tunlid A."/>
        </authorList>
    </citation>
    <scope>NUCLEOTIDE SEQUENCE [LARGE SCALE GENOMIC DNA]</scope>
    <source>
        <strain evidence="7 8">CBS 101986</strain>
    </source>
</reference>
<evidence type="ECO:0000256" key="1">
    <source>
        <dbReference type="ARBA" id="ARBA00009431"/>
    </source>
</evidence>
<dbReference type="PROSITE" id="PS00131">
    <property type="entry name" value="CARBOXYPEPT_SER_SER"/>
    <property type="match status" value="1"/>
</dbReference>
<dbReference type="InterPro" id="IPR018202">
    <property type="entry name" value="Ser_caboxypep_ser_AS"/>
</dbReference>
<dbReference type="GO" id="GO:0004185">
    <property type="term" value="F:serine-type carboxypeptidase activity"/>
    <property type="evidence" value="ECO:0007669"/>
    <property type="project" value="UniProtKB-UniRule"/>
</dbReference>
<dbReference type="Pfam" id="PF00450">
    <property type="entry name" value="Peptidase_S10"/>
    <property type="match status" value="1"/>
</dbReference>
<feature type="signal peptide" evidence="6">
    <location>
        <begin position="1"/>
        <end position="23"/>
    </location>
</feature>
<evidence type="ECO:0000256" key="2">
    <source>
        <dbReference type="ARBA" id="ARBA00022645"/>
    </source>
</evidence>
<dbReference type="AlphaFoldDB" id="A0A8H5EXN2"/>
<comment type="caution">
    <text evidence="7">The sequence shown here is derived from an EMBL/GenBank/DDBJ whole genome shotgun (WGS) entry which is preliminary data.</text>
</comment>
<dbReference type="PANTHER" id="PTHR11802">
    <property type="entry name" value="SERINE PROTEASE FAMILY S10 SERINE CARBOXYPEPTIDASE"/>
    <property type="match status" value="1"/>
</dbReference>
<comment type="similarity">
    <text evidence="1 6">Belongs to the peptidase S10 family.</text>
</comment>
<keyword evidence="4 6" id="KW-0378">Hydrolase</keyword>
<proteinExistence type="inferred from homology"/>
<keyword evidence="6" id="KW-0732">Signal</keyword>
<accession>A0A8H5EXN2</accession>
<gene>
    <name evidence="7" type="ORF">D9619_006371</name>
</gene>
<protein>
    <recommendedName>
        <fullName evidence="6">Carboxypeptidase</fullName>
        <ecNumber evidence="6">3.4.16.-</ecNumber>
    </recommendedName>
</protein>
<dbReference type="PANTHER" id="PTHR11802:SF479">
    <property type="entry name" value="CARBOXYPEPTIDASE"/>
    <property type="match status" value="1"/>
</dbReference>
<feature type="chain" id="PRO_5034726889" description="Carboxypeptidase" evidence="6">
    <location>
        <begin position="24"/>
        <end position="635"/>
    </location>
</feature>
<name>A0A8H5EXN2_9AGAR</name>
<evidence type="ECO:0000256" key="5">
    <source>
        <dbReference type="ARBA" id="ARBA00023180"/>
    </source>
</evidence>
<keyword evidence="8" id="KW-1185">Reference proteome</keyword>
<evidence type="ECO:0000313" key="7">
    <source>
        <dbReference type="EMBL" id="KAF5316077.1"/>
    </source>
</evidence>
<sequence>MSSCRRLAACALVFLSYALFAASQSQTLPSSWPQDYPNKPAGPYGPAWQKYFQVTAKLPNVTFPIARSFAGNIPVNRAGHPNNTLFFVGFEKSQGSLTVPLAPANNAPWGIWLNGGPGSSSLAGLLFENGPISIKGDYSAGPNPYSWNKLADYFWIDQPVGVGFATADTTGYVVDEDQVGKDFMGFLSNLVKVFPSLATRPLHLTGESYAGQYIPYILKAYFDMPNPPVKIAKIAMGNGAYTSEQVFELLPALSVLETYPQIIGYDTQVYNYFKEQTHLCGFDVNLTYPQNGVIPDIPMQFPTERDFGFFMKERRMMSKSFLKELRRRSDAMSPAVAAAMMKRENVDAREEKRQMYKRDLSGRANGTIDPWYGCFLLDMFIDYALNFTFPWSLTDQPGFSFNVYNIPDALNPKVAQDASVWLNDPRTRAALHAPTVKDWEMNFDFTFGENGSNDPSPPAINIFNALAANATAKNIGIVMYSGNDDSLIPHRGTELAIQNTTFGGIQGFTRKPATPWYNDASKLAGVVHQERGWTYVLFLNSGHLVPLDAPLSAFTFLREFVLGSNKTGLVTKIMNQVVVLGGEVASLTGIIPGPDPIYYGNGATQSSFVFPKATRTAWNAFLAKQTAPPKKFLKS</sequence>
<dbReference type="SUPFAM" id="SSF53474">
    <property type="entry name" value="alpha/beta-Hydrolases"/>
    <property type="match status" value="1"/>
</dbReference>
<keyword evidence="5" id="KW-0325">Glycoprotein</keyword>
<dbReference type="EMBL" id="JAACJJ010000042">
    <property type="protein sequence ID" value="KAF5316077.1"/>
    <property type="molecule type" value="Genomic_DNA"/>
</dbReference>
<dbReference type="Proteomes" id="UP000567179">
    <property type="component" value="Unassembled WGS sequence"/>
</dbReference>
<dbReference type="OrthoDB" id="443318at2759"/>
<evidence type="ECO:0000256" key="6">
    <source>
        <dbReference type="RuleBase" id="RU361156"/>
    </source>
</evidence>
<evidence type="ECO:0000313" key="8">
    <source>
        <dbReference type="Proteomes" id="UP000567179"/>
    </source>
</evidence>
<evidence type="ECO:0000256" key="3">
    <source>
        <dbReference type="ARBA" id="ARBA00022670"/>
    </source>
</evidence>